<feature type="compositionally biased region" description="Polar residues" evidence="2">
    <location>
        <begin position="565"/>
        <end position="577"/>
    </location>
</feature>
<dbReference type="EMBL" id="BAABKQ010000001">
    <property type="protein sequence ID" value="GAA4804713.1"/>
    <property type="molecule type" value="Genomic_DNA"/>
</dbReference>
<evidence type="ECO:0000256" key="1">
    <source>
        <dbReference type="ARBA" id="ARBA00006068"/>
    </source>
</evidence>
<feature type="compositionally biased region" description="Low complexity" evidence="2">
    <location>
        <begin position="406"/>
        <end position="423"/>
    </location>
</feature>
<dbReference type="PANTHER" id="PTHR33392:SF6">
    <property type="entry name" value="POLYISOPRENYL-TEICHOIC ACID--PEPTIDOGLYCAN TEICHOIC ACID TRANSFERASE TAGU"/>
    <property type="match status" value="1"/>
</dbReference>
<reference evidence="6" key="1">
    <citation type="journal article" date="2019" name="Int. J. Syst. Evol. Microbiol.">
        <title>The Global Catalogue of Microorganisms (GCM) 10K type strain sequencing project: providing services to taxonomists for standard genome sequencing and annotation.</title>
        <authorList>
            <consortium name="The Broad Institute Genomics Platform"/>
            <consortium name="The Broad Institute Genome Sequencing Center for Infectious Disease"/>
            <person name="Wu L."/>
            <person name="Ma J."/>
        </authorList>
    </citation>
    <scope>NUCLEOTIDE SEQUENCE [LARGE SCALE GENOMIC DNA]</scope>
    <source>
        <strain evidence="6">JCM 18542</strain>
    </source>
</reference>
<sequence>MTEDGVDPTRRAEYVPPPQVASRGGTGRHRAARARRTLAPRRTRSPRRSRTATRRGGGAVFAATRLITACTSAVVLLGTGVAWWQWNDINGAIATSDALDGVSASEGKERNILIIGLDSRLDKDGKPLPQEVYDRIHAGDESVGGYNANTLMLVHVGADGRAKLIGIPRDDYVEIPGCPDGVCQAKIKESYGHAFSEYRGAHEQSQDGAALERGAREASRKSVTATVSRFLGDVPIDNFVEVTMGAFYELARTVEPITVCLQQDTYDPFSGADFRAGKQQIDAAQAMAFVRQRRDVNPALNFTDIDRSRRQQAFLLSVAKQLGGKNLVTDSGARGRLTDIARSHLTLDKNLDLAGAFALASSIDPATVESYTLPITGFATLDDGSEVNTVDTAEIRRTVALLLQPPAAGPDAGAKDPPGLDAGTSRTVLDVSATRIDVANATGIDGLAGALADGLAAEASPYGGEPGAATTADAVQHRSAVHFAPGERADARSLADYLGIDDVTEDAAIAPGSLQFIAGLDLVNNPVARHLTASAPATLRQKFSDDATPDQSDPDAGGPAPREALSTSEDPQPTDLSQIAAGGVPCVK</sequence>
<proteinExistence type="inferred from homology"/>
<name>A0ABP9C7H8_9ACTN</name>
<feature type="compositionally biased region" description="Basic residues" evidence="2">
    <location>
        <begin position="26"/>
        <end position="53"/>
    </location>
</feature>
<dbReference type="InterPro" id="IPR027381">
    <property type="entry name" value="LytR/CpsA/Psr_C"/>
</dbReference>
<feature type="region of interest" description="Disordered" evidence="2">
    <location>
        <begin position="1"/>
        <end position="56"/>
    </location>
</feature>
<dbReference type="Pfam" id="PF03816">
    <property type="entry name" value="LytR_cpsA_psr"/>
    <property type="match status" value="1"/>
</dbReference>
<keyword evidence="6" id="KW-1185">Reference proteome</keyword>
<dbReference type="Proteomes" id="UP001500839">
    <property type="component" value="Unassembled WGS sequence"/>
</dbReference>
<evidence type="ECO:0000259" key="4">
    <source>
        <dbReference type="Pfam" id="PF13399"/>
    </source>
</evidence>
<dbReference type="PANTHER" id="PTHR33392">
    <property type="entry name" value="POLYISOPRENYL-TEICHOIC ACID--PEPTIDOGLYCAN TEICHOIC ACID TRANSFERASE TAGU"/>
    <property type="match status" value="1"/>
</dbReference>
<evidence type="ECO:0000256" key="2">
    <source>
        <dbReference type="SAM" id="MobiDB-lite"/>
    </source>
</evidence>
<dbReference type="Pfam" id="PF13399">
    <property type="entry name" value="LytR_C"/>
    <property type="match status" value="1"/>
</dbReference>
<dbReference type="InterPro" id="IPR050922">
    <property type="entry name" value="LytR/CpsA/Psr_CW_biosynth"/>
</dbReference>
<gene>
    <name evidence="5" type="ORF">GCM10023353_04150</name>
</gene>
<feature type="domain" description="LytR/CpsA/Psr regulator C-terminal" evidence="4">
    <location>
        <begin position="434"/>
        <end position="518"/>
    </location>
</feature>
<feature type="region of interest" description="Disordered" evidence="2">
    <location>
        <begin position="539"/>
        <end position="588"/>
    </location>
</feature>
<dbReference type="NCBIfam" id="TIGR00350">
    <property type="entry name" value="lytR_cpsA_psr"/>
    <property type="match status" value="1"/>
</dbReference>
<dbReference type="Gene3D" id="3.40.630.190">
    <property type="entry name" value="LCP protein"/>
    <property type="match status" value="1"/>
</dbReference>
<feature type="domain" description="Cell envelope-related transcriptional attenuator" evidence="3">
    <location>
        <begin position="147"/>
        <end position="322"/>
    </location>
</feature>
<feature type="region of interest" description="Disordered" evidence="2">
    <location>
        <begin position="406"/>
        <end position="425"/>
    </location>
</feature>
<organism evidence="5 6">
    <name type="scientific">Tomitella cavernea</name>
    <dbReference type="NCBI Taxonomy" id="1387982"/>
    <lineage>
        <taxon>Bacteria</taxon>
        <taxon>Bacillati</taxon>
        <taxon>Actinomycetota</taxon>
        <taxon>Actinomycetes</taxon>
        <taxon>Mycobacteriales</taxon>
        <taxon>Tomitella</taxon>
    </lineage>
</organism>
<accession>A0ABP9C7H8</accession>
<evidence type="ECO:0000313" key="6">
    <source>
        <dbReference type="Proteomes" id="UP001500839"/>
    </source>
</evidence>
<dbReference type="Gene3D" id="3.30.70.2390">
    <property type="match status" value="1"/>
</dbReference>
<evidence type="ECO:0000259" key="3">
    <source>
        <dbReference type="Pfam" id="PF03816"/>
    </source>
</evidence>
<comment type="caution">
    <text evidence="5">The sequence shown here is derived from an EMBL/GenBank/DDBJ whole genome shotgun (WGS) entry which is preliminary data.</text>
</comment>
<dbReference type="InterPro" id="IPR004474">
    <property type="entry name" value="LytR_CpsA_psr"/>
</dbReference>
<comment type="similarity">
    <text evidence="1">Belongs to the LytR/CpsA/Psr (LCP) family.</text>
</comment>
<evidence type="ECO:0000313" key="5">
    <source>
        <dbReference type="EMBL" id="GAA4804713.1"/>
    </source>
</evidence>
<protein>
    <submittedName>
        <fullName evidence="5">LCP family protein</fullName>
    </submittedName>
</protein>